<dbReference type="Gene3D" id="1.10.10.60">
    <property type="entry name" value="Homeodomain-like"/>
    <property type="match status" value="1"/>
</dbReference>
<organism evidence="3 4">
    <name type="scientific">Araneus ventricosus</name>
    <name type="common">Orbweaver spider</name>
    <name type="synonym">Epeira ventricosa</name>
    <dbReference type="NCBI Taxonomy" id="182803"/>
    <lineage>
        <taxon>Eukaryota</taxon>
        <taxon>Metazoa</taxon>
        <taxon>Ecdysozoa</taxon>
        <taxon>Arthropoda</taxon>
        <taxon>Chelicerata</taxon>
        <taxon>Arachnida</taxon>
        <taxon>Araneae</taxon>
        <taxon>Araneomorphae</taxon>
        <taxon>Entelegynae</taxon>
        <taxon>Araneoidea</taxon>
        <taxon>Araneidae</taxon>
        <taxon>Araneus</taxon>
    </lineage>
</organism>
<dbReference type="Proteomes" id="UP000499080">
    <property type="component" value="Unassembled WGS sequence"/>
</dbReference>
<proteinExistence type="predicted"/>
<comment type="caution">
    <text evidence="3">The sequence shown here is derived from an EMBL/GenBank/DDBJ whole genome shotgun (WGS) entry which is preliminary data.</text>
</comment>
<accession>A0A4Y2G768</accession>
<evidence type="ECO:0000313" key="4">
    <source>
        <dbReference type="Proteomes" id="UP000499080"/>
    </source>
</evidence>
<dbReference type="GO" id="GO:0005634">
    <property type="term" value="C:nucleus"/>
    <property type="evidence" value="ECO:0007669"/>
    <property type="project" value="UniProtKB-SubCell"/>
</dbReference>
<evidence type="ECO:0000256" key="1">
    <source>
        <dbReference type="ARBA" id="ARBA00004123"/>
    </source>
</evidence>
<dbReference type="OrthoDB" id="125347at2759"/>
<gene>
    <name evidence="3" type="ORF">AVEN_158193_1</name>
</gene>
<dbReference type="SUPFAM" id="SSF46689">
    <property type="entry name" value="Homeodomain-like"/>
    <property type="match status" value="1"/>
</dbReference>
<protein>
    <recommendedName>
        <fullName evidence="2">HTH psq-type domain-containing protein</fullName>
    </recommendedName>
</protein>
<keyword evidence="4" id="KW-1185">Reference proteome</keyword>
<name>A0A4Y2G768_ARAVE</name>
<dbReference type="Pfam" id="PF04218">
    <property type="entry name" value="CENP-B_N"/>
    <property type="match status" value="1"/>
</dbReference>
<dbReference type="InterPro" id="IPR007889">
    <property type="entry name" value="HTH_Psq"/>
</dbReference>
<comment type="subcellular location">
    <subcellularLocation>
        <location evidence="1">Nucleus</location>
    </subcellularLocation>
</comment>
<dbReference type="GO" id="GO:0003677">
    <property type="term" value="F:DNA binding"/>
    <property type="evidence" value="ECO:0007669"/>
    <property type="project" value="InterPro"/>
</dbReference>
<evidence type="ECO:0000259" key="2">
    <source>
        <dbReference type="Pfam" id="PF04218"/>
    </source>
</evidence>
<feature type="domain" description="HTH psq-type" evidence="2">
    <location>
        <begin position="4"/>
        <end position="49"/>
    </location>
</feature>
<evidence type="ECO:0000313" key="3">
    <source>
        <dbReference type="EMBL" id="GBM49221.1"/>
    </source>
</evidence>
<dbReference type="InterPro" id="IPR009057">
    <property type="entry name" value="Homeodomain-like_sf"/>
</dbReference>
<reference evidence="3 4" key="1">
    <citation type="journal article" date="2019" name="Sci. Rep.">
        <title>Orb-weaving spider Araneus ventricosus genome elucidates the spidroin gene catalogue.</title>
        <authorList>
            <person name="Kono N."/>
            <person name="Nakamura H."/>
            <person name="Ohtoshi R."/>
            <person name="Moran D.A.P."/>
            <person name="Shinohara A."/>
            <person name="Yoshida Y."/>
            <person name="Fujiwara M."/>
            <person name="Mori M."/>
            <person name="Tomita M."/>
            <person name="Arakawa K."/>
        </authorList>
    </citation>
    <scope>NUCLEOTIDE SEQUENCE [LARGE SCALE GENOMIC DNA]</scope>
</reference>
<dbReference type="EMBL" id="BGPR01001244">
    <property type="protein sequence ID" value="GBM49221.1"/>
    <property type="molecule type" value="Genomic_DNA"/>
</dbReference>
<dbReference type="AlphaFoldDB" id="A0A4Y2G768"/>
<sequence length="97" mass="11115">MATRRQLFFQDKLNIIKENEGGMKHVDAVKKYGLSQSAIATFLKKRKQIEEAVNSNEINPQRKRQEVATNGNIDAVVYSILTNTEYKEEEPFKAVNV</sequence>